<dbReference type="PANTHER" id="PTHR43317:SF3">
    <property type="entry name" value="BLR2883 PROTEIN"/>
    <property type="match status" value="1"/>
</dbReference>
<evidence type="ECO:0000313" key="2">
    <source>
        <dbReference type="EMBL" id="RJL27148.1"/>
    </source>
</evidence>
<dbReference type="EMBL" id="QZEY01000011">
    <property type="protein sequence ID" value="RJL27148.1"/>
    <property type="molecule type" value="Genomic_DNA"/>
</dbReference>
<dbReference type="Gene3D" id="3.40.50.150">
    <property type="entry name" value="Vaccinia Virus protein VP39"/>
    <property type="match status" value="1"/>
</dbReference>
<dbReference type="OrthoDB" id="9793351at2"/>
<protein>
    <submittedName>
        <fullName evidence="2">Spermidine synthase</fullName>
    </submittedName>
</protein>
<dbReference type="InterPro" id="IPR029063">
    <property type="entry name" value="SAM-dependent_MTases_sf"/>
</dbReference>
<sequence>MRTNDEPAVLERASGVQGELVLRRAGDDYEIISNGVFLMDTRDGASERLLVSGALDRLPAGAHLLIGGLGVGFSLAEAVRSPALGRATVVECEPAVIGWHAGPLRRFSEGALDDPRVRVVPADLVSWLRSTDERFDGICLDIDNGPDWTVTPGNGALYSPEGLALLTARLTPGGVLAIWSAAPSPDFEKRLRDTFAQVTVADVPVARGLPDVIYFATTAPLYKVDP</sequence>
<dbReference type="GO" id="GO:0006596">
    <property type="term" value="P:polyamine biosynthetic process"/>
    <property type="evidence" value="ECO:0007669"/>
    <property type="project" value="UniProtKB-KW"/>
</dbReference>
<dbReference type="SUPFAM" id="SSF53335">
    <property type="entry name" value="S-adenosyl-L-methionine-dependent methyltransferases"/>
    <property type="match status" value="1"/>
</dbReference>
<keyword evidence="3" id="KW-1185">Reference proteome</keyword>
<evidence type="ECO:0000313" key="3">
    <source>
        <dbReference type="Proteomes" id="UP000265768"/>
    </source>
</evidence>
<organism evidence="2 3">
    <name type="scientific">Bailinhaonella thermotolerans</name>
    <dbReference type="NCBI Taxonomy" id="1070861"/>
    <lineage>
        <taxon>Bacteria</taxon>
        <taxon>Bacillati</taxon>
        <taxon>Actinomycetota</taxon>
        <taxon>Actinomycetes</taxon>
        <taxon>Streptosporangiales</taxon>
        <taxon>Streptosporangiaceae</taxon>
        <taxon>Bailinhaonella</taxon>
    </lineage>
</organism>
<gene>
    <name evidence="2" type="ORF">D5H75_25430</name>
</gene>
<dbReference type="RefSeq" id="WP_119929049.1">
    <property type="nucleotide sequence ID" value="NZ_QZEY01000011.1"/>
</dbReference>
<dbReference type="AlphaFoldDB" id="A0A3A4AZS8"/>
<proteinExistence type="predicted"/>
<accession>A0A3A4AZS8</accession>
<name>A0A3A4AZS8_9ACTN</name>
<dbReference type="Pfam" id="PF01564">
    <property type="entry name" value="Spermine_synth"/>
    <property type="match status" value="1"/>
</dbReference>
<dbReference type="PANTHER" id="PTHR43317">
    <property type="entry name" value="THERMOSPERMINE SYNTHASE ACAULIS5"/>
    <property type="match status" value="1"/>
</dbReference>
<dbReference type="Proteomes" id="UP000265768">
    <property type="component" value="Unassembled WGS sequence"/>
</dbReference>
<comment type="caution">
    <text evidence="2">The sequence shown here is derived from an EMBL/GenBank/DDBJ whole genome shotgun (WGS) entry which is preliminary data.</text>
</comment>
<evidence type="ECO:0000256" key="1">
    <source>
        <dbReference type="ARBA" id="ARBA00023115"/>
    </source>
</evidence>
<keyword evidence="1" id="KW-0620">Polyamine biosynthesis</keyword>
<reference evidence="2 3" key="1">
    <citation type="submission" date="2018-09" db="EMBL/GenBank/DDBJ databases">
        <title>YIM 75507 draft genome.</title>
        <authorList>
            <person name="Tang S."/>
            <person name="Feng Y."/>
        </authorList>
    </citation>
    <scope>NUCLEOTIDE SEQUENCE [LARGE SCALE GENOMIC DNA]</scope>
    <source>
        <strain evidence="2 3">YIM 75507</strain>
    </source>
</reference>